<evidence type="ECO:0000256" key="2">
    <source>
        <dbReference type="SAM" id="Phobius"/>
    </source>
</evidence>
<feature type="compositionally biased region" description="Basic and acidic residues" evidence="1">
    <location>
        <begin position="81"/>
        <end position="92"/>
    </location>
</feature>
<feature type="transmembrane region" description="Helical" evidence="2">
    <location>
        <begin position="12"/>
        <end position="38"/>
    </location>
</feature>
<comment type="caution">
    <text evidence="3">The sequence shown here is derived from an EMBL/GenBank/DDBJ whole genome shotgun (WGS) entry which is preliminary data.</text>
</comment>
<keyword evidence="2" id="KW-1133">Transmembrane helix</keyword>
<dbReference type="Proteomes" id="UP000186601">
    <property type="component" value="Unassembled WGS sequence"/>
</dbReference>
<dbReference type="AlphaFoldDB" id="A0A2R6NQ06"/>
<organism evidence="3 4">
    <name type="scientific">Hermanssonia centrifuga</name>
    <dbReference type="NCBI Taxonomy" id="98765"/>
    <lineage>
        <taxon>Eukaryota</taxon>
        <taxon>Fungi</taxon>
        <taxon>Dikarya</taxon>
        <taxon>Basidiomycota</taxon>
        <taxon>Agaricomycotina</taxon>
        <taxon>Agaricomycetes</taxon>
        <taxon>Polyporales</taxon>
        <taxon>Meruliaceae</taxon>
        <taxon>Hermanssonia</taxon>
    </lineage>
</organism>
<dbReference type="EMBL" id="MLYV02001008">
    <property type="protein sequence ID" value="PSR74236.1"/>
    <property type="molecule type" value="Genomic_DNA"/>
</dbReference>
<name>A0A2R6NQ06_9APHY</name>
<feature type="region of interest" description="Disordered" evidence="1">
    <location>
        <begin position="64"/>
        <end position="92"/>
    </location>
</feature>
<keyword evidence="2" id="KW-0812">Transmembrane</keyword>
<keyword evidence="2" id="KW-0472">Membrane</keyword>
<dbReference type="OrthoDB" id="2018619at2759"/>
<evidence type="ECO:0000256" key="1">
    <source>
        <dbReference type="SAM" id="MobiDB-lite"/>
    </source>
</evidence>
<evidence type="ECO:0000313" key="3">
    <source>
        <dbReference type="EMBL" id="PSR74236.1"/>
    </source>
</evidence>
<proteinExistence type="predicted"/>
<evidence type="ECO:0000313" key="4">
    <source>
        <dbReference type="Proteomes" id="UP000186601"/>
    </source>
</evidence>
<sequence>MPGLINSINPKIPVGGATFLFDIAWIFGFTVASGVYYVSSTLFPAKETYLDQAILPDDEVLDSANDSKLSDDPESSFVEKGSVHADVKSVEH</sequence>
<gene>
    <name evidence="3" type="ORF">PHLCEN_2v9980</name>
</gene>
<protein>
    <submittedName>
        <fullName evidence="3">Uncharacterized protein</fullName>
    </submittedName>
</protein>
<keyword evidence="4" id="KW-1185">Reference proteome</keyword>
<accession>A0A2R6NQ06</accession>
<reference evidence="3 4" key="1">
    <citation type="submission" date="2018-02" db="EMBL/GenBank/DDBJ databases">
        <title>Genome sequence of the basidiomycete white-rot fungus Phlebia centrifuga.</title>
        <authorList>
            <person name="Granchi Z."/>
            <person name="Peng M."/>
            <person name="de Vries R.P."/>
            <person name="Hilden K."/>
            <person name="Makela M.R."/>
            <person name="Grigoriev I."/>
            <person name="Riley R."/>
        </authorList>
    </citation>
    <scope>NUCLEOTIDE SEQUENCE [LARGE SCALE GENOMIC DNA]</scope>
    <source>
        <strain evidence="3 4">FBCC195</strain>
    </source>
</reference>